<reference evidence="3 4" key="1">
    <citation type="submission" date="2018-03" db="EMBL/GenBank/DDBJ databases">
        <authorList>
            <person name="Guldener U."/>
        </authorList>
    </citation>
    <scope>NUCLEOTIDE SEQUENCE [LARGE SCALE GENOMIC DNA]</scope>
    <source>
        <strain evidence="3 4">NBRC100155</strain>
    </source>
</reference>
<evidence type="ECO:0000256" key="1">
    <source>
        <dbReference type="SAM" id="MobiDB-lite"/>
    </source>
</evidence>
<evidence type="ECO:0000313" key="2">
    <source>
        <dbReference type="EMBL" id="SPO27202.1"/>
    </source>
</evidence>
<feature type="compositionally biased region" description="Basic and acidic residues" evidence="1">
    <location>
        <begin position="17"/>
        <end position="41"/>
    </location>
</feature>
<sequence>MPAKGEAALDRKRKRNAERDACRRQSYRDSQEESTHIDLSRQHHIKRHTDLSQFDLIECKALAEGSSSHSTRPNLTLADRDTKEIVLQRIAPTSYAKFLEAKKSSLIGKHLYDQYLAKKPIPISTISTQKLKIKLTKRKVIQHHLGIWHSRGKQTLDFTKETTDPQYKPEALDLLFWARMHTDLVMRTAQPLIHPSFRSNISSRSKGRKWLASIFGSKSIELLHPWWTTVAFFSNFAGGIHLDNDDCIPSFLFNFGKAAWIELPEFSVKILVEPMDLVILNSRSFYHRTRPFVPPGHSAAANRWAFSGFFRDAIYHRETVCKVAEWRLDSIFGYQSKGGSS</sequence>
<proteinExistence type="predicted"/>
<accession>A0A5C3EF22</accession>
<gene>
    <name evidence="3" type="ORF">UTRI_05596</name>
    <name evidence="2" type="ORF">UTRI_05596_B</name>
</gene>
<name>A0A5C3EF22_9BASI</name>
<dbReference type="EMBL" id="OOIN01000017">
    <property type="protein sequence ID" value="SPO27202.1"/>
    <property type="molecule type" value="Genomic_DNA"/>
</dbReference>
<keyword evidence="4" id="KW-1185">Reference proteome</keyword>
<protein>
    <submittedName>
        <fullName evidence="3">Uncharacterized protein</fullName>
    </submittedName>
</protein>
<dbReference type="EMBL" id="OOIN01000026">
    <property type="protein sequence ID" value="SPO29022.1"/>
    <property type="molecule type" value="Genomic_DNA"/>
</dbReference>
<dbReference type="OrthoDB" id="2555528at2759"/>
<dbReference type="AlphaFoldDB" id="A0A5C3EF22"/>
<evidence type="ECO:0000313" key="4">
    <source>
        <dbReference type="Proteomes" id="UP000324022"/>
    </source>
</evidence>
<feature type="region of interest" description="Disordered" evidence="1">
    <location>
        <begin position="1"/>
        <end position="41"/>
    </location>
</feature>
<organism evidence="3 4">
    <name type="scientific">Ustilago trichophora</name>
    <dbReference type="NCBI Taxonomy" id="86804"/>
    <lineage>
        <taxon>Eukaryota</taxon>
        <taxon>Fungi</taxon>
        <taxon>Dikarya</taxon>
        <taxon>Basidiomycota</taxon>
        <taxon>Ustilaginomycotina</taxon>
        <taxon>Ustilaginomycetes</taxon>
        <taxon>Ustilaginales</taxon>
        <taxon>Ustilaginaceae</taxon>
        <taxon>Ustilago</taxon>
    </lineage>
</organism>
<evidence type="ECO:0000313" key="3">
    <source>
        <dbReference type="EMBL" id="SPO29022.1"/>
    </source>
</evidence>
<dbReference type="Gene3D" id="3.60.130.30">
    <property type="match status" value="1"/>
</dbReference>
<dbReference type="Proteomes" id="UP000324022">
    <property type="component" value="Unassembled WGS sequence"/>
</dbReference>